<accession>A0A6J6D683</accession>
<keyword evidence="3" id="KW-0238">DNA-binding</keyword>
<evidence type="ECO:0000256" key="4">
    <source>
        <dbReference type="ARBA" id="ARBA00023163"/>
    </source>
</evidence>
<keyword evidence="2" id="KW-0805">Transcription regulation</keyword>
<evidence type="ECO:0000256" key="1">
    <source>
        <dbReference type="ARBA" id="ARBA00022491"/>
    </source>
</evidence>
<proteinExistence type="predicted"/>
<sequence>MTPEARREAIVDAALRVAIRKGFGSTTVRDVAAEVGCSSGLIHHYFASMDEVFAAAFEAAAGHDLRTTEAAIAAAPTPVDQLLAYFASYGRTEGDWAFQLWLDAWAEAARQPVLGATSRRLNVGWQRLLAAIIERGVASGDFRCDDPDGAAWRIVSMIDGLALQNVAHGPMLPQASILDWTLTTTEHELELAHGTLRRPTENR</sequence>
<dbReference type="InterPro" id="IPR050109">
    <property type="entry name" value="HTH-type_TetR-like_transc_reg"/>
</dbReference>
<dbReference type="InterPro" id="IPR009057">
    <property type="entry name" value="Homeodomain-like_sf"/>
</dbReference>
<dbReference type="PROSITE" id="PS50977">
    <property type="entry name" value="HTH_TETR_2"/>
    <property type="match status" value="1"/>
</dbReference>
<organism evidence="6">
    <name type="scientific">freshwater metagenome</name>
    <dbReference type="NCBI Taxonomy" id="449393"/>
    <lineage>
        <taxon>unclassified sequences</taxon>
        <taxon>metagenomes</taxon>
        <taxon>ecological metagenomes</taxon>
    </lineage>
</organism>
<dbReference type="InterPro" id="IPR039538">
    <property type="entry name" value="BetI_C"/>
</dbReference>
<evidence type="ECO:0000256" key="3">
    <source>
        <dbReference type="ARBA" id="ARBA00023125"/>
    </source>
</evidence>
<evidence type="ECO:0000259" key="5">
    <source>
        <dbReference type="PROSITE" id="PS50977"/>
    </source>
</evidence>
<dbReference type="Pfam" id="PF13977">
    <property type="entry name" value="TetR_C_6"/>
    <property type="match status" value="1"/>
</dbReference>
<dbReference type="GO" id="GO:0000976">
    <property type="term" value="F:transcription cis-regulatory region binding"/>
    <property type="evidence" value="ECO:0007669"/>
    <property type="project" value="TreeGrafter"/>
</dbReference>
<dbReference type="AlphaFoldDB" id="A0A6J6D683"/>
<dbReference type="PANTHER" id="PTHR30055">
    <property type="entry name" value="HTH-TYPE TRANSCRIPTIONAL REGULATOR RUTR"/>
    <property type="match status" value="1"/>
</dbReference>
<dbReference type="Pfam" id="PF00440">
    <property type="entry name" value="TetR_N"/>
    <property type="match status" value="1"/>
</dbReference>
<gene>
    <name evidence="6" type="ORF">UFOPK1493_01617</name>
</gene>
<dbReference type="SUPFAM" id="SSF48498">
    <property type="entry name" value="Tetracyclin repressor-like, C-terminal domain"/>
    <property type="match status" value="1"/>
</dbReference>
<keyword evidence="4" id="KW-0804">Transcription</keyword>
<dbReference type="SUPFAM" id="SSF46689">
    <property type="entry name" value="Homeodomain-like"/>
    <property type="match status" value="1"/>
</dbReference>
<keyword evidence="1" id="KW-0678">Repressor</keyword>
<dbReference type="EMBL" id="CAEZSR010000051">
    <property type="protein sequence ID" value="CAB4558805.1"/>
    <property type="molecule type" value="Genomic_DNA"/>
</dbReference>
<reference evidence="6" key="1">
    <citation type="submission" date="2020-05" db="EMBL/GenBank/DDBJ databases">
        <authorList>
            <person name="Chiriac C."/>
            <person name="Salcher M."/>
            <person name="Ghai R."/>
            <person name="Kavagutti S V."/>
        </authorList>
    </citation>
    <scope>NUCLEOTIDE SEQUENCE</scope>
</reference>
<dbReference type="InterPro" id="IPR036271">
    <property type="entry name" value="Tet_transcr_reg_TetR-rel_C_sf"/>
</dbReference>
<evidence type="ECO:0000256" key="2">
    <source>
        <dbReference type="ARBA" id="ARBA00023015"/>
    </source>
</evidence>
<dbReference type="GO" id="GO:0003700">
    <property type="term" value="F:DNA-binding transcription factor activity"/>
    <property type="evidence" value="ECO:0007669"/>
    <property type="project" value="TreeGrafter"/>
</dbReference>
<dbReference type="Gene3D" id="1.10.357.10">
    <property type="entry name" value="Tetracycline Repressor, domain 2"/>
    <property type="match status" value="1"/>
</dbReference>
<dbReference type="PRINTS" id="PR00455">
    <property type="entry name" value="HTHTETR"/>
</dbReference>
<dbReference type="PANTHER" id="PTHR30055:SF234">
    <property type="entry name" value="HTH-TYPE TRANSCRIPTIONAL REGULATOR BETI"/>
    <property type="match status" value="1"/>
</dbReference>
<evidence type="ECO:0000313" key="6">
    <source>
        <dbReference type="EMBL" id="CAB4558805.1"/>
    </source>
</evidence>
<name>A0A6J6D683_9ZZZZ</name>
<feature type="domain" description="HTH tetR-type" evidence="5">
    <location>
        <begin position="4"/>
        <end position="64"/>
    </location>
</feature>
<protein>
    <submittedName>
        <fullName evidence="6">Unannotated protein</fullName>
    </submittedName>
</protein>
<dbReference type="InterPro" id="IPR001647">
    <property type="entry name" value="HTH_TetR"/>
</dbReference>